<keyword evidence="7" id="KW-1185">Reference proteome</keyword>
<dbReference type="RefSeq" id="XP_005706943.1">
    <property type="nucleotide sequence ID" value="XM_005706886.1"/>
</dbReference>
<reference evidence="7" key="1">
    <citation type="journal article" date="2013" name="Science">
        <title>Gene transfer from bacteria and archaea facilitated evolution of an extremophilic eukaryote.</title>
        <authorList>
            <person name="Schonknecht G."/>
            <person name="Chen W.H."/>
            <person name="Ternes C.M."/>
            <person name="Barbier G.G."/>
            <person name="Shrestha R.P."/>
            <person name="Stanke M."/>
            <person name="Brautigam A."/>
            <person name="Baker B.J."/>
            <person name="Banfield J.F."/>
            <person name="Garavito R.M."/>
            <person name="Carr K."/>
            <person name="Wilkerson C."/>
            <person name="Rensing S.A."/>
            <person name="Gagneul D."/>
            <person name="Dickenson N.E."/>
            <person name="Oesterhelt C."/>
            <person name="Lercher M.J."/>
            <person name="Weber A.P."/>
        </authorList>
    </citation>
    <scope>NUCLEOTIDE SEQUENCE [LARGE SCALE GENOMIC DNA]</scope>
    <source>
        <strain evidence="7">074W</strain>
    </source>
</reference>
<accession>M2Y3N3</accession>
<evidence type="ECO:0000256" key="2">
    <source>
        <dbReference type="ARBA" id="ARBA00022980"/>
    </source>
</evidence>
<keyword evidence="3" id="KW-0687">Ribonucleoprotein</keyword>
<evidence type="ECO:0000256" key="3">
    <source>
        <dbReference type="ARBA" id="ARBA00023274"/>
    </source>
</evidence>
<keyword evidence="2 6" id="KW-0689">Ribosomal protein</keyword>
<dbReference type="Pfam" id="PF00177">
    <property type="entry name" value="Ribosomal_S7"/>
    <property type="match status" value="1"/>
</dbReference>
<sequence>MMRIDGELVASRKETRKMVDDCLELLKSEAKVENPLKFVHEAFFRITPPLGTKDFKVKKKFIPIPATLTETQQWTKAADFIWEATRNRLEESTTERLAREIMDLHNNEGLAKILYDEWMEEAEESKKHLYLRCRAKRKYAIF</sequence>
<dbReference type="Gramene" id="EME30423">
    <property type="protein sequence ID" value="EME30423"/>
    <property type="gene ID" value="Gasu_23280"/>
</dbReference>
<comment type="similarity">
    <text evidence="1">Belongs to the universal ribosomal protein uS7 family.</text>
</comment>
<dbReference type="KEGG" id="gsl:Gasu_23280"/>
<dbReference type="GO" id="GO:0005840">
    <property type="term" value="C:ribosome"/>
    <property type="evidence" value="ECO:0007669"/>
    <property type="project" value="UniProtKB-KW"/>
</dbReference>
<evidence type="ECO:0000313" key="6">
    <source>
        <dbReference type="EMBL" id="EME30424.1"/>
    </source>
</evidence>
<dbReference type="RefSeq" id="XP_005706944.1">
    <property type="nucleotide sequence ID" value="XM_005706887.1"/>
</dbReference>
<dbReference type="OrthoDB" id="35139at2759"/>
<evidence type="ECO:0000313" key="5">
    <source>
        <dbReference type="EMBL" id="EME30423.1"/>
    </source>
</evidence>
<dbReference type="SUPFAM" id="SSF47973">
    <property type="entry name" value="Ribosomal protein S7"/>
    <property type="match status" value="1"/>
</dbReference>
<dbReference type="InterPro" id="IPR023798">
    <property type="entry name" value="Ribosomal_uS7_dom"/>
</dbReference>
<dbReference type="InterPro" id="IPR036823">
    <property type="entry name" value="Ribosomal_uS7_dom_sf"/>
</dbReference>
<organism evidence="6 7">
    <name type="scientific">Galdieria sulphuraria</name>
    <name type="common">Red alga</name>
    <dbReference type="NCBI Taxonomy" id="130081"/>
    <lineage>
        <taxon>Eukaryota</taxon>
        <taxon>Rhodophyta</taxon>
        <taxon>Bangiophyceae</taxon>
        <taxon>Galdieriales</taxon>
        <taxon>Galdieriaceae</taxon>
        <taxon>Galdieria</taxon>
    </lineage>
</organism>
<evidence type="ECO:0000256" key="1">
    <source>
        <dbReference type="ARBA" id="ARBA00007151"/>
    </source>
</evidence>
<evidence type="ECO:0000313" key="7">
    <source>
        <dbReference type="Proteomes" id="UP000030680"/>
    </source>
</evidence>
<protein>
    <submittedName>
        <fullName evidence="6">Ribosomal protein S7 isoform 1</fullName>
    </submittedName>
    <submittedName>
        <fullName evidence="5">Ribosomal protein S7 isoform 2</fullName>
    </submittedName>
</protein>
<evidence type="ECO:0000259" key="4">
    <source>
        <dbReference type="Pfam" id="PF00177"/>
    </source>
</evidence>
<dbReference type="EMBL" id="KB454500">
    <property type="protein sequence ID" value="EME30424.1"/>
    <property type="molecule type" value="Genomic_DNA"/>
</dbReference>
<dbReference type="Proteomes" id="UP000030680">
    <property type="component" value="Unassembled WGS sequence"/>
</dbReference>
<name>M2Y3N3_GALSU</name>
<dbReference type="GeneID" id="17089154"/>
<dbReference type="Gene3D" id="1.10.455.10">
    <property type="entry name" value="Ribosomal protein S7 domain"/>
    <property type="match status" value="1"/>
</dbReference>
<feature type="domain" description="Small ribosomal subunit protein uS7" evidence="4">
    <location>
        <begin position="12"/>
        <end position="111"/>
    </location>
</feature>
<dbReference type="Gramene" id="EME30424">
    <property type="protein sequence ID" value="EME30424"/>
    <property type="gene ID" value="Gasu_23280"/>
</dbReference>
<proteinExistence type="inferred from homology"/>
<dbReference type="GO" id="GO:1990904">
    <property type="term" value="C:ribonucleoprotein complex"/>
    <property type="evidence" value="ECO:0007669"/>
    <property type="project" value="UniProtKB-KW"/>
</dbReference>
<gene>
    <name evidence="6" type="ORF">Gasu_23280</name>
</gene>
<dbReference type="AlphaFoldDB" id="M2Y3N3"/>
<reference evidence="6" key="2">
    <citation type="journal article" date="2013" name="Science">
        <title>Gene Transfer from Bacteria and Archaea Facilitated Evolution of an Extremophilic Eukaryote.</title>
        <authorList>
            <person name="Schoenknecht G."/>
            <person name="Chen W.-H."/>
            <person name="Ternes C.M."/>
            <person name="Barbier G.G."/>
            <person name="Shrestha R.P."/>
            <person name="Stanke M."/>
            <person name="Brautigam A."/>
            <person name="Baker B.J."/>
            <person name="Banfield J.F."/>
            <person name="Garavito R.M."/>
            <person name="Carr K."/>
            <person name="Wilkerson C."/>
            <person name="Rensing S.A."/>
            <person name="Gagneul D."/>
            <person name="Dickenson N.E."/>
            <person name="Oesterhelt C."/>
            <person name="Lercher M.J."/>
            <person name="Weber A.P.M."/>
        </authorList>
    </citation>
    <scope>NUCLEOTIDE SEQUENCE</scope>
    <source>
        <strain evidence="6">074W</strain>
    </source>
</reference>
<dbReference type="EMBL" id="KB454500">
    <property type="protein sequence ID" value="EME30423.1"/>
    <property type="molecule type" value="Genomic_DNA"/>
</dbReference>